<evidence type="ECO:0000259" key="3">
    <source>
        <dbReference type="PROSITE" id="PS51186"/>
    </source>
</evidence>
<dbReference type="InterPro" id="IPR000182">
    <property type="entry name" value="GNAT_dom"/>
</dbReference>
<protein>
    <submittedName>
        <fullName evidence="4">GNAT family N-acetyltransferase</fullName>
    </submittedName>
</protein>
<dbReference type="PANTHER" id="PTHR43877">
    <property type="entry name" value="AMINOALKYLPHOSPHONATE N-ACETYLTRANSFERASE-RELATED-RELATED"/>
    <property type="match status" value="1"/>
</dbReference>
<name>A0ABY4P3N6_9PSEU</name>
<evidence type="ECO:0000256" key="1">
    <source>
        <dbReference type="ARBA" id="ARBA00022679"/>
    </source>
</evidence>
<dbReference type="Proteomes" id="UP000830158">
    <property type="component" value="Chromosome"/>
</dbReference>
<dbReference type="InterPro" id="IPR050832">
    <property type="entry name" value="Bact_Acetyltransf"/>
</dbReference>
<keyword evidence="1" id="KW-0808">Transferase</keyword>
<evidence type="ECO:0000313" key="4">
    <source>
        <dbReference type="EMBL" id="UQS26962.1"/>
    </source>
</evidence>
<feature type="domain" description="N-acetyltransferase" evidence="3">
    <location>
        <begin position="13"/>
        <end position="162"/>
    </location>
</feature>
<dbReference type="CDD" id="cd04301">
    <property type="entry name" value="NAT_SF"/>
    <property type="match status" value="1"/>
</dbReference>
<dbReference type="InterPro" id="IPR016181">
    <property type="entry name" value="Acyl_CoA_acyltransferase"/>
</dbReference>
<organism evidence="4 5">
    <name type="scientific">Amycolatopsis thermalba</name>
    <dbReference type="NCBI Taxonomy" id="944492"/>
    <lineage>
        <taxon>Bacteria</taxon>
        <taxon>Bacillati</taxon>
        <taxon>Actinomycetota</taxon>
        <taxon>Actinomycetes</taxon>
        <taxon>Pseudonocardiales</taxon>
        <taxon>Pseudonocardiaceae</taxon>
        <taxon>Amycolatopsis</taxon>
    </lineage>
</organism>
<dbReference type="SUPFAM" id="SSF55729">
    <property type="entry name" value="Acyl-CoA N-acyltransferases (Nat)"/>
    <property type="match status" value="1"/>
</dbReference>
<dbReference type="EMBL" id="CP091196">
    <property type="protein sequence ID" value="UQS26962.1"/>
    <property type="molecule type" value="Genomic_DNA"/>
</dbReference>
<dbReference type="PROSITE" id="PS51186">
    <property type="entry name" value="GNAT"/>
    <property type="match status" value="1"/>
</dbReference>
<dbReference type="PANTHER" id="PTHR43877:SF2">
    <property type="entry name" value="AMINOALKYLPHOSPHONATE N-ACETYLTRANSFERASE-RELATED"/>
    <property type="match status" value="1"/>
</dbReference>
<keyword evidence="2" id="KW-0012">Acyltransferase</keyword>
<evidence type="ECO:0000313" key="5">
    <source>
        <dbReference type="Proteomes" id="UP000830158"/>
    </source>
</evidence>
<sequence>MGTADRLLRLAAITIGPADPESSDGRRCLHAYAAELDARFPEGFDTADLVAPGEIRGDRGVLLLAREDGRAVGCGALRTFEPGIGEIRHVWLDRDVRCLGLGRRLLAELEGAALARGMSAVRLGTHPELSEAIQMYRTSGYSEIPHYGDDPHSGLWFEKRLG</sequence>
<evidence type="ECO:0000256" key="2">
    <source>
        <dbReference type="ARBA" id="ARBA00023315"/>
    </source>
</evidence>
<accession>A0ABY4P3N6</accession>
<dbReference type="RefSeq" id="WP_116110691.1">
    <property type="nucleotide sequence ID" value="NZ_CP091196.1"/>
</dbReference>
<gene>
    <name evidence="4" type="ORF">L1857_31270</name>
</gene>
<keyword evidence="5" id="KW-1185">Reference proteome</keyword>
<reference evidence="4" key="1">
    <citation type="submission" date="2022-01" db="EMBL/GenBank/DDBJ databases">
        <title>PSI-footprinting approach for the identification of protein synthesis inhibitor producers.</title>
        <authorList>
            <person name="Handel F."/>
            <person name="Kulik A."/>
            <person name="Wex K.W."/>
            <person name="Berscheid A."/>
            <person name="Saur J.S."/>
            <person name="Winkler A."/>
            <person name="Wibberg D."/>
            <person name="Kalinowski J."/>
            <person name="Broetz-Oesterhelt H."/>
            <person name="Mast Y."/>
        </authorList>
    </citation>
    <scope>NUCLEOTIDE SEQUENCE</scope>
    <source>
        <strain evidence="4">KNN 49.3e</strain>
    </source>
</reference>
<dbReference type="Pfam" id="PF00583">
    <property type="entry name" value="Acetyltransf_1"/>
    <property type="match status" value="1"/>
</dbReference>
<proteinExistence type="predicted"/>
<dbReference type="Gene3D" id="3.40.630.30">
    <property type="match status" value="1"/>
</dbReference>